<protein>
    <recommendedName>
        <fullName evidence="4">YnhF family membrane protein</fullName>
    </recommendedName>
</protein>
<keyword evidence="1" id="KW-0472">Membrane</keyword>
<dbReference type="NCBIfam" id="NF033411">
    <property type="entry name" value="small_mem_YnhF"/>
    <property type="match status" value="1"/>
</dbReference>
<dbReference type="STRING" id="1796497.GCE9029_01273"/>
<dbReference type="AlphaFoldDB" id="A0A128EYM3"/>
<keyword evidence="3" id="KW-1185">Reference proteome</keyword>
<sequence length="30" mass="3180">MDTNLKFALITAFCALSGIITFATVAIVFS</sequence>
<name>A0A128EYM3_9GAMM</name>
<dbReference type="RefSeq" id="WP_157487777.1">
    <property type="nucleotide sequence ID" value="NZ_FIZX01000001.1"/>
</dbReference>
<dbReference type="Proteomes" id="UP000071641">
    <property type="component" value="Unassembled WGS sequence"/>
</dbReference>
<organism evidence="2 3">
    <name type="scientific">Grimontia celer</name>
    <dbReference type="NCBI Taxonomy" id="1796497"/>
    <lineage>
        <taxon>Bacteria</taxon>
        <taxon>Pseudomonadati</taxon>
        <taxon>Pseudomonadota</taxon>
        <taxon>Gammaproteobacteria</taxon>
        <taxon>Vibrionales</taxon>
        <taxon>Vibrionaceae</taxon>
        <taxon>Grimontia</taxon>
    </lineage>
</organism>
<evidence type="ECO:0000313" key="3">
    <source>
        <dbReference type="Proteomes" id="UP000071641"/>
    </source>
</evidence>
<dbReference type="InterPro" id="IPR047743">
    <property type="entry name" value="YnhF-like"/>
</dbReference>
<gene>
    <name evidence="2" type="ORF">GCE9029_01273</name>
</gene>
<keyword evidence="1" id="KW-1133">Transmembrane helix</keyword>
<dbReference type="OrthoDB" id="5918598at2"/>
<evidence type="ECO:0000256" key="1">
    <source>
        <dbReference type="SAM" id="Phobius"/>
    </source>
</evidence>
<proteinExistence type="predicted"/>
<keyword evidence="1" id="KW-0812">Transmembrane</keyword>
<feature type="transmembrane region" description="Helical" evidence="1">
    <location>
        <begin position="7"/>
        <end position="29"/>
    </location>
</feature>
<evidence type="ECO:0008006" key="4">
    <source>
        <dbReference type="Google" id="ProtNLM"/>
    </source>
</evidence>
<dbReference type="EMBL" id="FIZX01000001">
    <property type="protein sequence ID" value="CZF79131.1"/>
    <property type="molecule type" value="Genomic_DNA"/>
</dbReference>
<evidence type="ECO:0000313" key="2">
    <source>
        <dbReference type="EMBL" id="CZF79131.1"/>
    </source>
</evidence>
<accession>A0A128EYM3</accession>
<reference evidence="3" key="1">
    <citation type="submission" date="2016-02" db="EMBL/GenBank/DDBJ databases">
        <authorList>
            <person name="Rodrigo-Torres Lidia"/>
            <person name="Arahal R.David."/>
        </authorList>
    </citation>
    <scope>NUCLEOTIDE SEQUENCE [LARGE SCALE GENOMIC DNA]</scope>
    <source>
        <strain evidence="3">CECT 9029</strain>
    </source>
</reference>